<evidence type="ECO:0000256" key="4">
    <source>
        <dbReference type="ARBA" id="ARBA00022603"/>
    </source>
</evidence>
<keyword evidence="5 17" id="KW-0808">Transferase</keyword>
<evidence type="ECO:0000256" key="1">
    <source>
        <dbReference type="ARBA" id="ARBA00005010"/>
    </source>
</evidence>
<dbReference type="InterPro" id="IPR035996">
    <property type="entry name" value="4pyrrol_Methylase_sf"/>
</dbReference>
<comment type="catalytic activity">
    <reaction evidence="13">
        <text>precorrin-2 + NAD(+) = sirohydrochlorin + NADH + 2 H(+)</text>
        <dbReference type="Rhea" id="RHEA:15613"/>
        <dbReference type="ChEBI" id="CHEBI:15378"/>
        <dbReference type="ChEBI" id="CHEBI:57540"/>
        <dbReference type="ChEBI" id="CHEBI:57945"/>
        <dbReference type="ChEBI" id="CHEBI:58351"/>
        <dbReference type="ChEBI" id="CHEBI:58827"/>
        <dbReference type="EC" id="1.3.1.76"/>
    </reaction>
</comment>
<keyword evidence="3" id="KW-0169">Cobalamin biosynthesis</keyword>
<gene>
    <name evidence="17" type="primary">cobA</name>
    <name evidence="17" type="ORF">IED13_24060</name>
</gene>
<dbReference type="SUPFAM" id="SSF51735">
    <property type="entry name" value="NAD(P)-binding Rossmann-fold domains"/>
    <property type="match status" value="1"/>
</dbReference>
<dbReference type="Pfam" id="PF13241">
    <property type="entry name" value="NAD_binding_7"/>
    <property type="match status" value="1"/>
</dbReference>
<organism evidence="17 18">
    <name type="scientific">Bosea spartocytisi</name>
    <dbReference type="NCBI Taxonomy" id="2773451"/>
    <lineage>
        <taxon>Bacteria</taxon>
        <taxon>Pseudomonadati</taxon>
        <taxon>Pseudomonadota</taxon>
        <taxon>Alphaproteobacteria</taxon>
        <taxon>Hyphomicrobiales</taxon>
        <taxon>Boseaceae</taxon>
        <taxon>Bosea</taxon>
    </lineage>
</organism>
<dbReference type="GO" id="GO:0019354">
    <property type="term" value="P:siroheme biosynthetic process"/>
    <property type="evidence" value="ECO:0007669"/>
    <property type="project" value="InterPro"/>
</dbReference>
<protein>
    <submittedName>
        <fullName evidence="17">Uroporphyrinogen-III C-methyltransferase</fullName>
        <ecNumber evidence="17">2.1.1.107</ecNumber>
    </submittedName>
</protein>
<comment type="pathway">
    <text evidence="12">Porphyrin-containing compound metabolism; siroheme biosynthesis; precorrin-2 from uroporphyrinogen III: step 1/1.</text>
</comment>
<feature type="domain" description="Siroheme synthase central" evidence="16">
    <location>
        <begin position="137"/>
        <end position="162"/>
    </location>
</feature>
<keyword evidence="7" id="KW-0560">Oxidoreductase</keyword>
<dbReference type="AlphaFoldDB" id="A0A927EDA3"/>
<evidence type="ECO:0000256" key="9">
    <source>
        <dbReference type="ARBA" id="ARBA00023239"/>
    </source>
</evidence>
<comment type="caution">
    <text evidence="17">The sequence shown here is derived from an EMBL/GenBank/DDBJ whole genome shotgun (WGS) entry which is preliminary data.</text>
</comment>
<proteinExistence type="inferred from homology"/>
<comment type="pathway">
    <text evidence="1">Porphyrin-containing compound metabolism; siroheme biosynthesis; sirohydrochlorin from precorrin-2: step 1/1.</text>
</comment>
<dbReference type="InterPro" id="IPR036291">
    <property type="entry name" value="NAD(P)-bd_dom_sf"/>
</dbReference>
<dbReference type="GO" id="GO:0004851">
    <property type="term" value="F:uroporphyrin-III C-methyltransferase activity"/>
    <property type="evidence" value="ECO:0007669"/>
    <property type="project" value="UniProtKB-EC"/>
</dbReference>
<dbReference type="NCBIfam" id="TIGR01470">
    <property type="entry name" value="cysG_Nterm"/>
    <property type="match status" value="1"/>
</dbReference>
<evidence type="ECO:0000313" key="17">
    <source>
        <dbReference type="EMBL" id="MBD3848783.1"/>
    </source>
</evidence>
<dbReference type="Pfam" id="PF00590">
    <property type="entry name" value="TP_methylase"/>
    <property type="match status" value="1"/>
</dbReference>
<dbReference type="InterPro" id="IPR050161">
    <property type="entry name" value="Siro_Cobalamin_biosynth"/>
</dbReference>
<dbReference type="EMBL" id="JACXWY010000023">
    <property type="protein sequence ID" value="MBD3848783.1"/>
    <property type="molecule type" value="Genomic_DNA"/>
</dbReference>
<dbReference type="InterPro" id="IPR006366">
    <property type="entry name" value="CobA/CysG_C"/>
</dbReference>
<dbReference type="Gene3D" id="3.30.160.110">
    <property type="entry name" value="Siroheme synthase, domain 2"/>
    <property type="match status" value="1"/>
</dbReference>
<dbReference type="PROSITE" id="PS00839">
    <property type="entry name" value="SUMT_1"/>
    <property type="match status" value="1"/>
</dbReference>
<dbReference type="NCBIfam" id="NF007922">
    <property type="entry name" value="PRK10637.1"/>
    <property type="match status" value="1"/>
</dbReference>
<keyword evidence="8" id="KW-0520">NAD</keyword>
<dbReference type="NCBIfam" id="TIGR01469">
    <property type="entry name" value="cobA_cysG_Cterm"/>
    <property type="match status" value="1"/>
</dbReference>
<dbReference type="PIRSF" id="PIRSF036426">
    <property type="entry name" value="Sirohaem_synth"/>
    <property type="match status" value="1"/>
</dbReference>
<feature type="active site" description="Proton acceptor" evidence="14">
    <location>
        <position position="266"/>
    </location>
</feature>
<dbReference type="GO" id="GO:0032259">
    <property type="term" value="P:methylation"/>
    <property type="evidence" value="ECO:0007669"/>
    <property type="project" value="UniProtKB-KW"/>
</dbReference>
<reference evidence="17" key="1">
    <citation type="submission" date="2020-09" db="EMBL/GenBank/DDBJ databases">
        <title>Bosea spartocytisi sp. nov. a root nodule endophyte of Spartocytisus supranubius in the high mountain ecosystem fo the Teide National Park (Canary Islands, Spain).</title>
        <authorList>
            <person name="Pulido-Suarez L."/>
            <person name="Peix A."/>
            <person name="Igual J.M."/>
            <person name="Socas-Perez N."/>
            <person name="Velazquez E."/>
            <person name="Flores-Felix J.D."/>
            <person name="Leon-Barrios M."/>
        </authorList>
    </citation>
    <scope>NUCLEOTIDE SEQUENCE</scope>
    <source>
        <strain evidence="17">SSUT16</strain>
    </source>
</reference>
<dbReference type="Pfam" id="PF14824">
    <property type="entry name" value="Sirohm_synth_M"/>
    <property type="match status" value="1"/>
</dbReference>
<evidence type="ECO:0000256" key="5">
    <source>
        <dbReference type="ARBA" id="ARBA00022679"/>
    </source>
</evidence>
<keyword evidence="10" id="KW-0627">Porphyrin biosynthesis</keyword>
<dbReference type="GO" id="GO:0051287">
    <property type="term" value="F:NAD binding"/>
    <property type="evidence" value="ECO:0007669"/>
    <property type="project" value="InterPro"/>
</dbReference>
<dbReference type="EC" id="2.1.1.107" evidence="17"/>
<comment type="similarity">
    <text evidence="2">Belongs to the precorrin methyltransferase family.</text>
</comment>
<dbReference type="SUPFAM" id="SSF53790">
    <property type="entry name" value="Tetrapyrrole methylase"/>
    <property type="match status" value="1"/>
</dbReference>
<dbReference type="Gene3D" id="3.30.950.10">
    <property type="entry name" value="Methyltransferase, Cobalt-precorrin-4 Transmethylase, Domain 2"/>
    <property type="match status" value="1"/>
</dbReference>
<dbReference type="InterPro" id="IPR012409">
    <property type="entry name" value="Sirohaem_synth"/>
</dbReference>
<accession>A0A927EDA3</accession>
<dbReference type="PANTHER" id="PTHR45790">
    <property type="entry name" value="SIROHEME SYNTHASE-RELATED"/>
    <property type="match status" value="1"/>
</dbReference>
<dbReference type="SUPFAM" id="SSF75615">
    <property type="entry name" value="Siroheme synthase middle domains-like"/>
    <property type="match status" value="1"/>
</dbReference>
<keyword evidence="18" id="KW-1185">Reference proteome</keyword>
<evidence type="ECO:0000256" key="2">
    <source>
        <dbReference type="ARBA" id="ARBA00005879"/>
    </source>
</evidence>
<dbReference type="InterPro" id="IPR006367">
    <property type="entry name" value="Sirohaem_synthase_N"/>
</dbReference>
<dbReference type="FunFam" id="3.40.1010.10:FF:000001">
    <property type="entry name" value="Siroheme synthase"/>
    <property type="match status" value="1"/>
</dbReference>
<dbReference type="GO" id="GO:0009236">
    <property type="term" value="P:cobalamin biosynthetic process"/>
    <property type="evidence" value="ECO:0007669"/>
    <property type="project" value="UniProtKB-KW"/>
</dbReference>
<evidence type="ECO:0000313" key="18">
    <source>
        <dbReference type="Proteomes" id="UP000619295"/>
    </source>
</evidence>
<keyword evidence="4 17" id="KW-0489">Methyltransferase</keyword>
<dbReference type="InterPro" id="IPR003043">
    <property type="entry name" value="Uropor_MeTrfase_CS"/>
</dbReference>
<feature type="active site" description="Proton donor" evidence="14">
    <location>
        <position position="288"/>
    </location>
</feature>
<feature type="domain" description="Tetrapyrrole methylase" evidence="15">
    <location>
        <begin position="235"/>
        <end position="447"/>
    </location>
</feature>
<evidence type="ECO:0000256" key="13">
    <source>
        <dbReference type="ARBA" id="ARBA00047561"/>
    </source>
</evidence>
<dbReference type="NCBIfam" id="NF004790">
    <property type="entry name" value="PRK06136.1"/>
    <property type="match status" value="1"/>
</dbReference>
<dbReference type="RefSeq" id="WP_191125700.1">
    <property type="nucleotide sequence ID" value="NZ_JACXWY010000023.1"/>
</dbReference>
<sequence>MSERRPETTARRIEPLATLPLFHKLAGRKAVLAGSSEGALWKAELLAAAGAELHIFAGRDSASFAALAEDPAARIHIHARRWSPEDFDGAALAVADLDDTEEIRAFVAAARAAGAPVNIVDKPEFCDFAFGALVNRSPLVVAVSTDGAAPVFGQAIRAKIEALLPAGLKGWAQAATDWRPSVQARELPFALRRAFWELFAGKAMAEPEREPTQQDAAELFAKLAQLESSFDGKGRVTLVGAGPGDPELLTLKAIRALQSADIILYDDLVSPGVLEFARREAKRMLVGKTGYGPSVKQGDINALIVSLASQGKHVVRLKGGDPGIFGRAGEEIEACQAAGIPVAIVPGISAAQGAAASLGLSLTHRDHARRLQFVTGHSRKGELPDDLDWRAMADPAASTVIYMARATLPGFREKALAAGLDPQTPAIAVLAATRPDELRIAATIETLPERLAELSAIGPVLVLLGRAFGSALAEAEADRRRA</sequence>
<dbReference type="InterPro" id="IPR014777">
    <property type="entry name" value="4pyrrole_Mease_sub1"/>
</dbReference>
<dbReference type="Gene3D" id="3.40.50.720">
    <property type="entry name" value="NAD(P)-binding Rossmann-like Domain"/>
    <property type="match status" value="1"/>
</dbReference>
<keyword evidence="9" id="KW-0456">Lyase</keyword>
<dbReference type="InterPro" id="IPR028281">
    <property type="entry name" value="Sirohaem_synthase_central"/>
</dbReference>
<evidence type="ECO:0000256" key="3">
    <source>
        <dbReference type="ARBA" id="ARBA00022573"/>
    </source>
</evidence>
<dbReference type="Gene3D" id="3.40.1010.10">
    <property type="entry name" value="Cobalt-precorrin-4 Transmethylase, Domain 1"/>
    <property type="match status" value="1"/>
</dbReference>
<keyword evidence="11" id="KW-0511">Multifunctional enzyme</keyword>
<evidence type="ECO:0000259" key="15">
    <source>
        <dbReference type="Pfam" id="PF00590"/>
    </source>
</evidence>
<dbReference type="GO" id="GO:0043115">
    <property type="term" value="F:precorrin-2 dehydrogenase activity"/>
    <property type="evidence" value="ECO:0007669"/>
    <property type="project" value="UniProtKB-EC"/>
</dbReference>
<evidence type="ECO:0000259" key="16">
    <source>
        <dbReference type="Pfam" id="PF14824"/>
    </source>
</evidence>
<dbReference type="InterPro" id="IPR000878">
    <property type="entry name" value="4pyrrol_Mease"/>
</dbReference>
<evidence type="ECO:0000256" key="10">
    <source>
        <dbReference type="ARBA" id="ARBA00023244"/>
    </source>
</evidence>
<dbReference type="GO" id="GO:0051266">
    <property type="term" value="F:sirohydrochlorin ferrochelatase activity"/>
    <property type="evidence" value="ECO:0007669"/>
    <property type="project" value="InterPro"/>
</dbReference>
<dbReference type="CDD" id="cd11642">
    <property type="entry name" value="SUMT"/>
    <property type="match status" value="1"/>
</dbReference>
<evidence type="ECO:0000256" key="7">
    <source>
        <dbReference type="ARBA" id="ARBA00023002"/>
    </source>
</evidence>
<dbReference type="InterPro" id="IPR014776">
    <property type="entry name" value="4pyrrole_Mease_sub2"/>
</dbReference>
<keyword evidence="6" id="KW-0949">S-adenosyl-L-methionine</keyword>
<evidence type="ECO:0000256" key="11">
    <source>
        <dbReference type="ARBA" id="ARBA00023268"/>
    </source>
</evidence>
<evidence type="ECO:0000256" key="12">
    <source>
        <dbReference type="ARBA" id="ARBA00025705"/>
    </source>
</evidence>
<evidence type="ECO:0000256" key="8">
    <source>
        <dbReference type="ARBA" id="ARBA00023027"/>
    </source>
</evidence>
<evidence type="ECO:0000256" key="14">
    <source>
        <dbReference type="PIRSR" id="PIRSR036426-1"/>
    </source>
</evidence>
<dbReference type="PANTHER" id="PTHR45790:SF3">
    <property type="entry name" value="S-ADENOSYL-L-METHIONINE-DEPENDENT UROPORPHYRINOGEN III METHYLTRANSFERASE, CHLOROPLASTIC"/>
    <property type="match status" value="1"/>
</dbReference>
<name>A0A927EDA3_9HYPH</name>
<dbReference type="Proteomes" id="UP000619295">
    <property type="component" value="Unassembled WGS sequence"/>
</dbReference>
<evidence type="ECO:0000256" key="6">
    <source>
        <dbReference type="ARBA" id="ARBA00022691"/>
    </source>
</evidence>